<feature type="transmembrane region" description="Helical" evidence="1">
    <location>
        <begin position="95"/>
        <end position="117"/>
    </location>
</feature>
<reference evidence="2 3" key="1">
    <citation type="submission" date="2020-08" db="EMBL/GenBank/DDBJ databases">
        <title>Cohnella phylogeny.</title>
        <authorList>
            <person name="Dunlap C."/>
        </authorList>
    </citation>
    <scope>NUCLEOTIDE SEQUENCE [LARGE SCALE GENOMIC DNA]</scope>
    <source>
        <strain evidence="2 3">CBP 2801</strain>
    </source>
</reference>
<comment type="caution">
    <text evidence="2">The sequence shown here is derived from an EMBL/GenBank/DDBJ whole genome shotgun (WGS) entry which is preliminary data.</text>
</comment>
<protein>
    <submittedName>
        <fullName evidence="2">Uncharacterized protein</fullName>
    </submittedName>
</protein>
<keyword evidence="1" id="KW-0812">Transmembrane</keyword>
<dbReference type="Proteomes" id="UP000564644">
    <property type="component" value="Unassembled WGS sequence"/>
</dbReference>
<dbReference type="EMBL" id="JACJVO010000021">
    <property type="protein sequence ID" value="MBB6732582.1"/>
    <property type="molecule type" value="Genomic_DNA"/>
</dbReference>
<feature type="transmembrane region" description="Helical" evidence="1">
    <location>
        <begin position="64"/>
        <end position="83"/>
    </location>
</feature>
<name>A0A7X0SM93_9BACL</name>
<accession>A0A7X0SM93</accession>
<sequence>MTAKMKLGRRDVEKWIGQPVRIDLKNGSRYVGYIEKVERGSIRFVGRKSRHGAGRIPIRRPGKARVAGFFPLTAGLGLGGGLGRNPFSWNMGFGSLRPGIGAAGIGALGLNGVMGMFGKGWPGIRFGIGMLQSIRPLLVGRRV</sequence>
<evidence type="ECO:0000313" key="2">
    <source>
        <dbReference type="EMBL" id="MBB6732582.1"/>
    </source>
</evidence>
<keyword evidence="1" id="KW-0472">Membrane</keyword>
<proteinExistence type="predicted"/>
<keyword evidence="1" id="KW-1133">Transmembrane helix</keyword>
<keyword evidence="3" id="KW-1185">Reference proteome</keyword>
<evidence type="ECO:0000256" key="1">
    <source>
        <dbReference type="SAM" id="Phobius"/>
    </source>
</evidence>
<dbReference type="AlphaFoldDB" id="A0A7X0SM93"/>
<dbReference type="RefSeq" id="WP_185130251.1">
    <property type="nucleotide sequence ID" value="NZ_JACJVO010000021.1"/>
</dbReference>
<organism evidence="2 3">
    <name type="scientific">Cohnella zeiphila</name>
    <dbReference type="NCBI Taxonomy" id="2761120"/>
    <lineage>
        <taxon>Bacteria</taxon>
        <taxon>Bacillati</taxon>
        <taxon>Bacillota</taxon>
        <taxon>Bacilli</taxon>
        <taxon>Bacillales</taxon>
        <taxon>Paenibacillaceae</taxon>
        <taxon>Cohnella</taxon>
    </lineage>
</organism>
<gene>
    <name evidence="2" type="ORF">H7C18_16795</name>
</gene>
<evidence type="ECO:0000313" key="3">
    <source>
        <dbReference type="Proteomes" id="UP000564644"/>
    </source>
</evidence>